<dbReference type="Pfam" id="PF12214">
    <property type="entry name" value="TPX2_importin"/>
    <property type="match status" value="1"/>
</dbReference>
<feature type="domain" description="TPX2 C-terminal" evidence="8">
    <location>
        <begin position="885"/>
        <end position="957"/>
    </location>
</feature>
<dbReference type="InterPro" id="IPR027329">
    <property type="entry name" value="TPX2_C"/>
</dbReference>
<feature type="region of interest" description="Disordered" evidence="6">
    <location>
        <begin position="61"/>
        <end position="90"/>
    </location>
</feature>
<feature type="compositionally biased region" description="Polar residues" evidence="6">
    <location>
        <begin position="833"/>
        <end position="843"/>
    </location>
</feature>
<reference evidence="10 11" key="1">
    <citation type="submission" date="2017-03" db="EMBL/GenBank/DDBJ databases">
        <title>Genome of the blue death feigning beetle - Asbolus verrucosus.</title>
        <authorList>
            <person name="Rider S.D."/>
        </authorList>
    </citation>
    <scope>NUCLEOTIDE SEQUENCE [LARGE SCALE GENOMIC DNA]</scope>
    <source>
        <strain evidence="10">Butters</strain>
        <tissue evidence="10">Head and leg muscle</tissue>
    </source>
</reference>
<dbReference type="EMBL" id="QDEB01023311">
    <property type="protein sequence ID" value="RZC40763.1"/>
    <property type="molecule type" value="Genomic_DNA"/>
</dbReference>
<gene>
    <name evidence="10" type="ORF">BDFB_004950</name>
</gene>
<dbReference type="GO" id="GO:0005856">
    <property type="term" value="C:cytoskeleton"/>
    <property type="evidence" value="ECO:0007669"/>
    <property type="project" value="UniProtKB-SubCell"/>
</dbReference>
<evidence type="ECO:0000313" key="10">
    <source>
        <dbReference type="EMBL" id="RZC40763.1"/>
    </source>
</evidence>
<protein>
    <submittedName>
        <fullName evidence="10">TPX2 and/or Mitofilin domain containing protein</fullName>
    </submittedName>
</protein>
<dbReference type="Pfam" id="PF06886">
    <property type="entry name" value="TPX2"/>
    <property type="match status" value="1"/>
</dbReference>
<dbReference type="AlphaFoldDB" id="A0A482W845"/>
<evidence type="ECO:0000256" key="3">
    <source>
        <dbReference type="ARBA" id="ARBA00022490"/>
    </source>
</evidence>
<keyword evidence="7" id="KW-0732">Signal</keyword>
<evidence type="ECO:0000256" key="4">
    <source>
        <dbReference type="ARBA" id="ARBA00023212"/>
    </source>
</evidence>
<evidence type="ECO:0000256" key="6">
    <source>
        <dbReference type="SAM" id="MobiDB-lite"/>
    </source>
</evidence>
<evidence type="ECO:0000256" key="5">
    <source>
        <dbReference type="SAM" id="Coils"/>
    </source>
</evidence>
<comment type="similarity">
    <text evidence="2">Belongs to the TPX2 family.</text>
</comment>
<feature type="region of interest" description="Disordered" evidence="6">
    <location>
        <begin position="813"/>
        <end position="845"/>
    </location>
</feature>
<feature type="chain" id="PRO_5019758327" evidence="7">
    <location>
        <begin position="23"/>
        <end position="978"/>
    </location>
</feature>
<feature type="signal peptide" evidence="7">
    <location>
        <begin position="1"/>
        <end position="22"/>
    </location>
</feature>
<dbReference type="PANTHER" id="PTHR21698">
    <property type="entry name" value="PROTEIN (PUTATIVE)-RELATED"/>
    <property type="match status" value="1"/>
</dbReference>
<name>A0A482W845_ASBVE</name>
<dbReference type="STRING" id="1661398.A0A482W845"/>
<feature type="region of interest" description="Disordered" evidence="6">
    <location>
        <begin position="610"/>
        <end position="638"/>
    </location>
</feature>
<feature type="domain" description="TPX2 central" evidence="9">
    <location>
        <begin position="633"/>
        <end position="750"/>
    </location>
</feature>
<dbReference type="InterPro" id="IPR027330">
    <property type="entry name" value="TPX2_central_dom"/>
</dbReference>
<dbReference type="PANTHER" id="PTHR21698:SF6">
    <property type="match status" value="1"/>
</dbReference>
<proteinExistence type="inferred from homology"/>
<dbReference type="Pfam" id="PF16086">
    <property type="entry name" value="DUF4816"/>
    <property type="match status" value="4"/>
</dbReference>
<keyword evidence="4" id="KW-0206">Cytoskeleton</keyword>
<feature type="region of interest" description="Disordered" evidence="6">
    <location>
        <begin position="756"/>
        <end position="788"/>
    </location>
</feature>
<evidence type="ECO:0000256" key="7">
    <source>
        <dbReference type="SAM" id="SignalP"/>
    </source>
</evidence>
<comment type="subcellular location">
    <subcellularLocation>
        <location evidence="1">Cytoplasm</location>
        <location evidence="1">Cytoskeleton</location>
    </subcellularLocation>
</comment>
<dbReference type="Proteomes" id="UP000292052">
    <property type="component" value="Unassembled WGS sequence"/>
</dbReference>
<organism evidence="10 11">
    <name type="scientific">Asbolus verrucosus</name>
    <name type="common">Desert ironclad beetle</name>
    <dbReference type="NCBI Taxonomy" id="1661398"/>
    <lineage>
        <taxon>Eukaryota</taxon>
        <taxon>Metazoa</taxon>
        <taxon>Ecdysozoa</taxon>
        <taxon>Arthropoda</taxon>
        <taxon>Hexapoda</taxon>
        <taxon>Insecta</taxon>
        <taxon>Pterygota</taxon>
        <taxon>Neoptera</taxon>
        <taxon>Endopterygota</taxon>
        <taxon>Coleoptera</taxon>
        <taxon>Polyphaga</taxon>
        <taxon>Cucujiformia</taxon>
        <taxon>Tenebrionidae</taxon>
        <taxon>Pimeliinae</taxon>
        <taxon>Asbolus</taxon>
    </lineage>
</organism>
<comment type="caution">
    <text evidence="10">The sequence shown here is derived from an EMBL/GenBank/DDBJ whole genome shotgun (WGS) entry which is preliminary data.</text>
</comment>
<evidence type="ECO:0000256" key="2">
    <source>
        <dbReference type="ARBA" id="ARBA00005885"/>
    </source>
</evidence>
<feature type="compositionally biased region" description="Basic and acidic residues" evidence="6">
    <location>
        <begin position="759"/>
        <end position="774"/>
    </location>
</feature>
<keyword evidence="3" id="KW-0963">Cytoplasm</keyword>
<feature type="coiled-coil region" evidence="5">
    <location>
        <begin position="896"/>
        <end position="935"/>
    </location>
</feature>
<feature type="compositionally biased region" description="Polar residues" evidence="6">
    <location>
        <begin position="775"/>
        <end position="784"/>
    </location>
</feature>
<dbReference type="OrthoDB" id="8186325at2759"/>
<dbReference type="InterPro" id="IPR032134">
    <property type="entry name" value="DUF4816"/>
</dbReference>
<evidence type="ECO:0000313" key="11">
    <source>
        <dbReference type="Proteomes" id="UP000292052"/>
    </source>
</evidence>
<keyword evidence="11" id="KW-1185">Reference proteome</keyword>
<sequence length="978" mass="116311">MRIHRNLVIALWVILHISWTTGKAVAPVKQPIDQEAVESQQAQKRVGYDYGSAHDTEEHIYHDDSSYGGHEEHHEEHHDEHHEVHHDDHHDPGYWKKKVIWKKGWKKIWKPDKKQIWKPSWKKIWKPIWVPTKKPAWKEIQVPDWKKIWKPVWKEIKVPAWKEIQVPDWKKIWKPVWKPIKVPAWKEIQVPDWKKIWKPVWKEIQVPAWKEIQVPAWKKLWQPVWVKEGIHGEHYLGKDHHGNEYTAHDIWKKKLIWKPIWKKYWKPAKKQIWVTDKKLEWKEAWKQIWRTEKKQIWVEDKKLVWKEAWKQIWRTEKKQIWVADKKLEWKEAWKQIWRTEKKQIWVADKKLEWKEAWKQIWVPAWKEIWVPGWKMIWKPVIIQEWFPSPDHHDHHKHHGWDRKDAKSSESNVAPFVTAPTNQKLWPVVLYNKLKYNSEGAMSEEFAFNARQYFDFSKDHEDFNEDSFFAIDQEDNTVHLNHSRKSTNDGINEFDDGDDIFFSPEGATGISSSTIYLKCKMRKSLSLNNLPTDPKLEEVELEHVMDELNLNNNEPNGRPGSSCSLNNKIRCASKQHINRLAQPKRFGSSDNVNKGQFMSLAEAVNKFQAGTPKRFRSRPSPKINKIVPVPWGGTKAHSPKLMTTKRTRPVPAYVISKEEQERLELEEAKKFKIRANPVNKRILKGPLKPQMDKKPPTTIEPFNLTEVKKRDHLEETKVPVFKAQPLPKSLYNPFKIQETTQQTTKTHTPKFLKRVSKSLSKNELEKNGKTEETSKSFKPTKTQPIPFSFEKRDQELQRKKEEFINKVLEEEKKAREFHAKPPPKSILRARNRSLDQISEASSSKNFKRSIEELETTTFKAKPATVLSMKPFEPKKDENHVLKIEAFQFTTDQRVEARHKFEQQLKEKEAMIAALANQKLELLRMKEEEEIAKLRKEAEHKAQPIKKYKEIKIKPANKVTQPVSPIFHTDRLKNKENVPN</sequence>
<evidence type="ECO:0000259" key="9">
    <source>
        <dbReference type="Pfam" id="PF12214"/>
    </source>
</evidence>
<evidence type="ECO:0000259" key="8">
    <source>
        <dbReference type="Pfam" id="PF06886"/>
    </source>
</evidence>
<keyword evidence="5" id="KW-0175">Coiled coil</keyword>
<evidence type="ECO:0000256" key="1">
    <source>
        <dbReference type="ARBA" id="ARBA00004245"/>
    </source>
</evidence>
<accession>A0A482W845</accession>